<feature type="region of interest" description="Disordered" evidence="13">
    <location>
        <begin position="748"/>
        <end position="769"/>
    </location>
</feature>
<comment type="subcellular location">
    <subcellularLocation>
        <location evidence="1">Cytoplasm</location>
        <location evidence="1">Cytoskeleton</location>
    </subcellularLocation>
</comment>
<keyword evidence="17" id="KW-1185">Reference proteome</keyword>
<feature type="domain" description="Kinesin motor" evidence="15">
    <location>
        <begin position="6"/>
        <end position="362"/>
    </location>
</feature>
<evidence type="ECO:0000256" key="10">
    <source>
        <dbReference type="ARBA" id="ARBA00034704"/>
    </source>
</evidence>
<evidence type="ECO:0000313" key="16">
    <source>
        <dbReference type="EMBL" id="KAJ3255382.1"/>
    </source>
</evidence>
<dbReference type="GO" id="GO:0003777">
    <property type="term" value="F:microtubule motor activity"/>
    <property type="evidence" value="ECO:0007669"/>
    <property type="project" value="InterPro"/>
</dbReference>
<feature type="compositionally biased region" description="Polar residues" evidence="13">
    <location>
        <begin position="748"/>
        <end position="760"/>
    </location>
</feature>
<dbReference type="GO" id="GO:0004767">
    <property type="term" value="F:sphingomyelin phosphodiesterase activity"/>
    <property type="evidence" value="ECO:0007669"/>
    <property type="project" value="UniProtKB-EC"/>
</dbReference>
<name>A0AAD5UEI5_9FUNG</name>
<dbReference type="InterPro" id="IPR036691">
    <property type="entry name" value="Endo/exonu/phosph_ase_sf"/>
</dbReference>
<dbReference type="GO" id="GO:0008017">
    <property type="term" value="F:microtubule binding"/>
    <property type="evidence" value="ECO:0007669"/>
    <property type="project" value="InterPro"/>
</dbReference>
<feature type="coiled-coil region" evidence="12">
    <location>
        <begin position="1103"/>
        <end position="1141"/>
    </location>
</feature>
<evidence type="ECO:0000259" key="15">
    <source>
        <dbReference type="PROSITE" id="PS50067"/>
    </source>
</evidence>
<evidence type="ECO:0000256" key="13">
    <source>
        <dbReference type="SAM" id="MobiDB-lite"/>
    </source>
</evidence>
<protein>
    <recommendedName>
        <fullName evidence="2">sphingomyelin phosphodiesterase</fullName>
        <ecNumber evidence="2">3.1.4.12</ecNumber>
    </recommendedName>
</protein>
<dbReference type="GO" id="GO:0005524">
    <property type="term" value="F:ATP binding"/>
    <property type="evidence" value="ECO:0007669"/>
    <property type="project" value="UniProtKB-UniRule"/>
</dbReference>
<proteinExistence type="inferred from homology"/>
<dbReference type="InterPro" id="IPR036961">
    <property type="entry name" value="Kinesin_motor_dom_sf"/>
</dbReference>
<evidence type="ECO:0000256" key="5">
    <source>
        <dbReference type="ARBA" id="ARBA00022741"/>
    </source>
</evidence>
<evidence type="ECO:0000256" key="14">
    <source>
        <dbReference type="SAM" id="Phobius"/>
    </source>
</evidence>
<evidence type="ECO:0000256" key="9">
    <source>
        <dbReference type="ARBA" id="ARBA00023212"/>
    </source>
</evidence>
<evidence type="ECO:0000256" key="3">
    <source>
        <dbReference type="ARBA" id="ARBA00022490"/>
    </source>
</evidence>
<dbReference type="Proteomes" id="UP001210925">
    <property type="component" value="Unassembled WGS sequence"/>
</dbReference>
<feature type="compositionally biased region" description="Basic and acidic residues" evidence="13">
    <location>
        <begin position="1318"/>
        <end position="1327"/>
    </location>
</feature>
<evidence type="ECO:0000256" key="4">
    <source>
        <dbReference type="ARBA" id="ARBA00022701"/>
    </source>
</evidence>
<keyword evidence="5 11" id="KW-0547">Nucleotide-binding</keyword>
<feature type="region of interest" description="Disordered" evidence="13">
    <location>
        <begin position="1304"/>
        <end position="1327"/>
    </location>
</feature>
<dbReference type="FunFam" id="3.40.850.10:FF:000019">
    <property type="entry name" value="Kinesin-like protein KIN-5D"/>
    <property type="match status" value="1"/>
</dbReference>
<keyword evidence="3" id="KW-0963">Cytoplasm</keyword>
<dbReference type="Pfam" id="PF25764">
    <property type="entry name" value="KIF21A_4th"/>
    <property type="match status" value="1"/>
</dbReference>
<evidence type="ECO:0000256" key="8">
    <source>
        <dbReference type="ARBA" id="ARBA00023175"/>
    </source>
</evidence>
<dbReference type="GO" id="GO:0005875">
    <property type="term" value="C:microtubule associated complex"/>
    <property type="evidence" value="ECO:0007669"/>
    <property type="project" value="TreeGrafter"/>
</dbReference>
<keyword evidence="4" id="KW-0493">Microtubule</keyword>
<dbReference type="InterPro" id="IPR017766">
    <property type="entry name" value="Sphingomyelinase/PLipase_C"/>
</dbReference>
<dbReference type="InterPro" id="IPR027417">
    <property type="entry name" value="P-loop_NTPase"/>
</dbReference>
<feature type="transmembrane region" description="Helical" evidence="14">
    <location>
        <begin position="1778"/>
        <end position="1800"/>
    </location>
</feature>
<dbReference type="EMBL" id="JADGKB010000067">
    <property type="protein sequence ID" value="KAJ3255382.1"/>
    <property type="molecule type" value="Genomic_DNA"/>
</dbReference>
<evidence type="ECO:0000256" key="12">
    <source>
        <dbReference type="SAM" id="Coils"/>
    </source>
</evidence>
<keyword evidence="9" id="KW-0206">Cytoskeleton</keyword>
<keyword evidence="8 11" id="KW-0505">Motor protein</keyword>
<dbReference type="PANTHER" id="PTHR47969">
    <property type="entry name" value="CHROMOSOME-ASSOCIATED KINESIN KIF4A-RELATED"/>
    <property type="match status" value="1"/>
</dbReference>
<keyword evidence="7 12" id="KW-0175">Coiled coil</keyword>
<comment type="caution">
    <text evidence="16">The sequence shown here is derived from an EMBL/GenBank/DDBJ whole genome shotgun (WGS) entry which is preliminary data.</text>
</comment>
<feature type="binding site" evidence="11">
    <location>
        <begin position="100"/>
        <end position="107"/>
    </location>
    <ligand>
        <name>ATP</name>
        <dbReference type="ChEBI" id="CHEBI:30616"/>
    </ligand>
</feature>
<dbReference type="GO" id="GO:0007052">
    <property type="term" value="P:mitotic spindle organization"/>
    <property type="evidence" value="ECO:0007669"/>
    <property type="project" value="TreeGrafter"/>
</dbReference>
<comment type="similarity">
    <text evidence="10">Belongs to the TRAFAC class myosin-kinesin ATPase superfamily. Kinesin family. KIN-5/BimC subfamily.</text>
</comment>
<dbReference type="InterPro" id="IPR005135">
    <property type="entry name" value="Endo/exonuclease/phosphatase"/>
</dbReference>
<evidence type="ECO:0000256" key="2">
    <source>
        <dbReference type="ARBA" id="ARBA00012369"/>
    </source>
</evidence>
<dbReference type="CDD" id="cd01372">
    <property type="entry name" value="KISc_KIF4"/>
    <property type="match status" value="1"/>
</dbReference>
<dbReference type="SUPFAM" id="SSF52540">
    <property type="entry name" value="P-loop containing nucleoside triphosphate hydrolases"/>
    <property type="match status" value="1"/>
</dbReference>
<dbReference type="Pfam" id="PF00225">
    <property type="entry name" value="Kinesin"/>
    <property type="match status" value="1"/>
</dbReference>
<dbReference type="PANTHER" id="PTHR47969:SF15">
    <property type="entry name" value="CHROMOSOME-ASSOCIATED KINESIN KIF4A-RELATED"/>
    <property type="match status" value="1"/>
</dbReference>
<keyword evidence="14" id="KW-1133">Transmembrane helix</keyword>
<dbReference type="SUPFAM" id="SSF56219">
    <property type="entry name" value="DNase I-like"/>
    <property type="match status" value="1"/>
</dbReference>
<dbReference type="InterPro" id="IPR001752">
    <property type="entry name" value="Kinesin_motor_dom"/>
</dbReference>
<evidence type="ECO:0000256" key="11">
    <source>
        <dbReference type="PROSITE-ProRule" id="PRU00283"/>
    </source>
</evidence>
<dbReference type="CDD" id="cd09078">
    <property type="entry name" value="nSMase"/>
    <property type="match status" value="1"/>
</dbReference>
<dbReference type="InterPro" id="IPR027640">
    <property type="entry name" value="Kinesin-like_fam"/>
</dbReference>
<dbReference type="SMART" id="SM00129">
    <property type="entry name" value="KISc"/>
    <property type="match status" value="1"/>
</dbReference>
<dbReference type="GO" id="GO:0051231">
    <property type="term" value="P:spindle elongation"/>
    <property type="evidence" value="ECO:0007669"/>
    <property type="project" value="TreeGrafter"/>
</dbReference>
<feature type="compositionally biased region" description="Basic and acidic residues" evidence="13">
    <location>
        <begin position="848"/>
        <end position="859"/>
    </location>
</feature>
<accession>A0AAD5UEI5</accession>
<evidence type="ECO:0000313" key="17">
    <source>
        <dbReference type="Proteomes" id="UP001210925"/>
    </source>
</evidence>
<keyword evidence="14" id="KW-0812">Transmembrane</keyword>
<dbReference type="GO" id="GO:0007018">
    <property type="term" value="P:microtubule-based movement"/>
    <property type="evidence" value="ECO:0007669"/>
    <property type="project" value="InterPro"/>
</dbReference>
<organism evidence="16 17">
    <name type="scientific">Boothiomyces macroporosus</name>
    <dbReference type="NCBI Taxonomy" id="261099"/>
    <lineage>
        <taxon>Eukaryota</taxon>
        <taxon>Fungi</taxon>
        <taxon>Fungi incertae sedis</taxon>
        <taxon>Chytridiomycota</taxon>
        <taxon>Chytridiomycota incertae sedis</taxon>
        <taxon>Chytridiomycetes</taxon>
        <taxon>Rhizophydiales</taxon>
        <taxon>Terramycetaceae</taxon>
        <taxon>Boothiomyces</taxon>
    </lineage>
</organism>
<reference evidence="16" key="1">
    <citation type="submission" date="2020-05" db="EMBL/GenBank/DDBJ databases">
        <title>Phylogenomic resolution of chytrid fungi.</title>
        <authorList>
            <person name="Stajich J.E."/>
            <person name="Amses K."/>
            <person name="Simmons R."/>
            <person name="Seto K."/>
            <person name="Myers J."/>
            <person name="Bonds A."/>
            <person name="Quandt C.A."/>
            <person name="Barry K."/>
            <person name="Liu P."/>
            <person name="Grigoriev I."/>
            <person name="Longcore J.E."/>
            <person name="James T.Y."/>
        </authorList>
    </citation>
    <scope>NUCLEOTIDE SEQUENCE</scope>
    <source>
        <strain evidence="16">PLAUS21</strain>
    </source>
</reference>
<keyword evidence="6 11" id="KW-0067">ATP-binding</keyword>
<dbReference type="EC" id="3.1.4.12" evidence="2"/>
<feature type="coiled-coil region" evidence="12">
    <location>
        <begin position="457"/>
        <end position="484"/>
    </location>
</feature>
<evidence type="ECO:0000256" key="7">
    <source>
        <dbReference type="ARBA" id="ARBA00023054"/>
    </source>
</evidence>
<dbReference type="Pfam" id="PF03372">
    <property type="entry name" value="Exo_endo_phos"/>
    <property type="match status" value="1"/>
</dbReference>
<dbReference type="InterPro" id="IPR019821">
    <property type="entry name" value="Kinesin_motor_CS"/>
</dbReference>
<dbReference type="GO" id="GO:0005576">
    <property type="term" value="C:extracellular region"/>
    <property type="evidence" value="ECO:0007669"/>
    <property type="project" value="InterPro"/>
</dbReference>
<dbReference type="PROSITE" id="PS50067">
    <property type="entry name" value="KINESIN_MOTOR_2"/>
    <property type="match status" value="1"/>
</dbReference>
<dbReference type="Gene3D" id="3.40.850.10">
    <property type="entry name" value="Kinesin motor domain"/>
    <property type="match status" value="1"/>
</dbReference>
<feature type="region of interest" description="Disordered" evidence="13">
    <location>
        <begin position="826"/>
        <end position="861"/>
    </location>
</feature>
<feature type="region of interest" description="Disordered" evidence="13">
    <location>
        <begin position="526"/>
        <end position="545"/>
    </location>
</feature>
<evidence type="ECO:0000256" key="1">
    <source>
        <dbReference type="ARBA" id="ARBA00004245"/>
    </source>
</evidence>
<evidence type="ECO:0000256" key="6">
    <source>
        <dbReference type="ARBA" id="ARBA00022840"/>
    </source>
</evidence>
<sequence length="1833" mass="207217">MSATTSVKVAVRVRPMAAKELLANSSECVEIIPGTQQIIVGGGPGCGVGTETVYAFTQKSFTFDYLFDESTSQEFLFEQSVSQLVQRFLEGFNATILAYGQTGSGKTYSMGIGLEGINSAADPANQGIVPRAINTIFAYIEKRKAENPAYEATVTVSFMELYNEELIDLLHSRPRSAPHGPTIREDGSGKIVWQNLSEEAVNSTDELLNVLQRGTLCRTTGSTDMNASSSRSHAIFTVTLRQTTPGEDEGSIGNQILLSKFHFVDLAGSERLKRTNAEGDRKKEGISINQGLLALGNVISALGDESRKTGHVPYRDSKLTRMLQDSLGGNSQTLMLACISPSDLNYGETVNTLHYANRARNIKNKVAVNQDWAGSAGGEAQREIKALRATISQLRTEIALIRAGGLSNVVVEDLANPQENMKHLSEREQNYRQRRERDFLSEIDTLKVNSANNSFQLEKFQFLAARLTDKVKQLAKENLELTMDRDLAVAEKCKALNQNKLSTIPVVGEKIISETTEEYNKWYEENDDAPKKKLRRSRDPSPVATKVPDEYTHLIQEYTSTIAKLKYQLSECEDRLAWQNEAMSKLSNKSVKPKQAWSENDIAAFNIPKKPVFSRVSQIEGDSKEYSDFSREREVMKALRENIEFRDAVNNPLKELKEIQSKEPFTSAIALDMDSHVDGGNEGEDPDVYLIINKIQNDIAQHEALVERIQKRDNEYEVMQKAYESKLKILQNQLSQIQKERDLALNKFGNSSGSAQQRNAAKSRFDEEKRRLDSQIDVYKRKMGENSRMQSNNKSRNDMLTKELQATIASLKAEKMRMLQDLRIQNQKHRDSQTANLREISKLRRKEKNAVDTARRLEKSNQLQRQMLKKRTEEFNKAQNKLQKVMSLLKRSATPNKIFKSSAASGFASPTQNRPGRKIGFTGSMNEMLASVNSPVRLSVSDKITEVHPSVEIHAQFKKQMIDKELAATVNCRKTQKTLQKLQLCRNKLIGEQKELIAERSRVVQAYYEATGVFDDKSPQYMDERVQAIDIEVASIDTQMISLEDNLRRNSGILDGDSIPVELADPSSIVELSWDNALNLVKSLDRLELETATTYFLEDLVNLRSLEEEMMEDITEKENAIANLRQKIQEIQESMLQEKLQEQKLFNPVVKEIDQQSNLENENVDVSNSTIVEEFNIKEALQKEDTLQKPISSKPLFPSRAPQKLFNENTSKLEESIDASNPIFRIPSPLRKAGIRPLSSTTQEGDDAAVFRGRPLVANRDLIVSPVVIKDRSQSPKKETSSFNRIIPKLNSLLQKEEPIEFLKEGRSDSANSMAKSDTLDDEPRTRKRVELAGLGGADVFKRLASAHTLASQAKVIHRGEKDGQELHLARKSLGDINDFEIGNFMILYGRQNGAFRGGFTTLVMEGRAIGENKSNQHCEAFGDNQRWLENQQLQVFNILNTPMWWIFCLLHTCLSFKILSYNIQQFPRNLPPVGPLRTPISTSNDRLQIVLKDNILFQADVVVIAEAWDVDVAYRLKNTLRDQYPYQTDLLASSSRYEPEWNFTQLAGNTILNGGVFLASRYPILKREQIVYNVGSGFDKLASKGFAAVSLDYKLEGRNVHIYATHLQADNYDEAQHIRQIQFQSLIKHARANVPKEDLVFVAGDLNVNLYSAEFRHIQKLARIGELTYDGHYSYDPESNKYLQYMHCDEAGETLDYGFPLGTHAKLSSPWRTSVIVPKPVTEYTIGGRIFDPSPAVLATEASDHYPVLSYTVDGKDTDPSFYIPFKINGECPKANYLYFVVTFIIFPVVFVAVVYRLYKWYRIRTVKDHLTKTFGTTFERERLLFEADSPI</sequence>
<gene>
    <name evidence="16" type="primary">KIF21B</name>
    <name evidence="16" type="ORF">HK103_006301</name>
</gene>
<dbReference type="PROSITE" id="PS00411">
    <property type="entry name" value="KINESIN_MOTOR_1"/>
    <property type="match status" value="1"/>
</dbReference>
<dbReference type="Gene3D" id="3.60.10.10">
    <property type="entry name" value="Endonuclease/exonuclease/phosphatase"/>
    <property type="match status" value="1"/>
</dbReference>
<dbReference type="PRINTS" id="PR00380">
    <property type="entry name" value="KINESINHEAVY"/>
</dbReference>
<keyword evidence="14" id="KW-0472">Membrane</keyword>
<dbReference type="GO" id="GO:0005874">
    <property type="term" value="C:microtubule"/>
    <property type="evidence" value="ECO:0007669"/>
    <property type="project" value="UniProtKB-KW"/>
</dbReference>